<keyword evidence="6 10" id="KW-0472">Membrane</keyword>
<dbReference type="Gene3D" id="1.20.1070.10">
    <property type="entry name" value="Rhodopsin 7-helix transmembrane proteins"/>
    <property type="match status" value="1"/>
</dbReference>
<protein>
    <submittedName>
        <fullName evidence="13">Protein trapped in endoderm-1-like</fullName>
    </submittedName>
</protein>
<evidence type="ECO:0000256" key="9">
    <source>
        <dbReference type="RuleBase" id="RU000688"/>
    </source>
</evidence>
<feature type="transmembrane region" description="Helical" evidence="10">
    <location>
        <begin position="208"/>
        <end position="230"/>
    </location>
</feature>
<evidence type="ECO:0000256" key="8">
    <source>
        <dbReference type="ARBA" id="ARBA00023224"/>
    </source>
</evidence>
<proteinExistence type="inferred from homology"/>
<evidence type="ECO:0000256" key="3">
    <source>
        <dbReference type="ARBA" id="ARBA00022692"/>
    </source>
</evidence>
<dbReference type="RefSeq" id="XP_014670199.1">
    <property type="nucleotide sequence ID" value="XM_014814713.1"/>
</dbReference>
<dbReference type="InterPro" id="IPR017452">
    <property type="entry name" value="GPCR_Rhodpsn_7TM"/>
</dbReference>
<feature type="transmembrane region" description="Helical" evidence="10">
    <location>
        <begin position="154"/>
        <end position="176"/>
    </location>
</feature>
<sequence>MVVESVIASDLSDWRYNISAYNASAGANNGATVVLYSAALCHVALFFCVLYVVVGVPCNLLTVAALLRSRPLRTSSTNQLVVNLAIADLIFCAVSLPVQATRYVRRAWTLGAALCRAFPLVFYGNLAVSIMTMMMIAVNRYLVVVHGALYRRACAGGGATAAAIVFCWAFAGAMLMPTYAGAWGEFGYVAETFSCSFLAKDGRDAQPYLFTIGVGVPLAVIVPCYARIIAVARAVCHLSITIRVNLG</sequence>
<evidence type="ECO:0000256" key="1">
    <source>
        <dbReference type="ARBA" id="ARBA00004651"/>
    </source>
</evidence>
<keyword evidence="2" id="KW-1003">Cell membrane</keyword>
<comment type="subcellular location">
    <subcellularLocation>
        <location evidence="1">Cell membrane</location>
        <topology evidence="1">Multi-pass membrane protein</topology>
    </subcellularLocation>
</comment>
<feature type="transmembrane region" description="Helical" evidence="10">
    <location>
        <begin position="43"/>
        <end position="68"/>
    </location>
</feature>
<dbReference type="Proteomes" id="UP000695022">
    <property type="component" value="Unplaced"/>
</dbReference>
<dbReference type="PANTHER" id="PTHR24228">
    <property type="entry name" value="B2 BRADYKININ RECEPTOR/ANGIOTENSIN II RECEPTOR"/>
    <property type="match status" value="1"/>
</dbReference>
<keyword evidence="3 9" id="KW-0812">Transmembrane</keyword>
<keyword evidence="12" id="KW-1185">Reference proteome</keyword>
<evidence type="ECO:0000256" key="10">
    <source>
        <dbReference type="SAM" id="Phobius"/>
    </source>
</evidence>
<dbReference type="PRINTS" id="PR00237">
    <property type="entry name" value="GPCRRHODOPSN"/>
</dbReference>
<evidence type="ECO:0000313" key="12">
    <source>
        <dbReference type="Proteomes" id="UP000695022"/>
    </source>
</evidence>
<keyword evidence="5 9" id="KW-0297">G-protein coupled receptor</keyword>
<evidence type="ECO:0000256" key="5">
    <source>
        <dbReference type="ARBA" id="ARBA00023040"/>
    </source>
</evidence>
<feature type="transmembrane region" description="Helical" evidence="10">
    <location>
        <begin position="120"/>
        <end position="142"/>
    </location>
</feature>
<evidence type="ECO:0000313" key="13">
    <source>
        <dbReference type="RefSeq" id="XP_014670199.1"/>
    </source>
</evidence>
<dbReference type="PANTHER" id="PTHR24228:SF74">
    <property type="entry name" value="G-PROTEIN COUPLED RECEPTORS FAMILY 1 PROFILE DOMAIN-CONTAINING PROTEIN"/>
    <property type="match status" value="1"/>
</dbReference>
<evidence type="ECO:0000256" key="7">
    <source>
        <dbReference type="ARBA" id="ARBA00023170"/>
    </source>
</evidence>
<dbReference type="SUPFAM" id="SSF81321">
    <property type="entry name" value="Family A G protein-coupled receptor-like"/>
    <property type="match status" value="1"/>
</dbReference>
<keyword evidence="8 9" id="KW-0807">Transducer</keyword>
<evidence type="ECO:0000256" key="2">
    <source>
        <dbReference type="ARBA" id="ARBA00022475"/>
    </source>
</evidence>
<name>A0ABM1EDC8_PRICU</name>
<feature type="transmembrane region" description="Helical" evidence="10">
    <location>
        <begin position="80"/>
        <end position="100"/>
    </location>
</feature>
<dbReference type="Pfam" id="PF00001">
    <property type="entry name" value="7tm_1"/>
    <property type="match status" value="1"/>
</dbReference>
<evidence type="ECO:0000259" key="11">
    <source>
        <dbReference type="PROSITE" id="PS50262"/>
    </source>
</evidence>
<gene>
    <name evidence="13" type="primary">LOC106811169</name>
</gene>
<keyword evidence="7 9" id="KW-0675">Receptor</keyword>
<dbReference type="GeneID" id="106811169"/>
<reference evidence="13" key="1">
    <citation type="submission" date="2025-08" db="UniProtKB">
        <authorList>
            <consortium name="RefSeq"/>
        </authorList>
    </citation>
    <scope>IDENTIFICATION</scope>
</reference>
<evidence type="ECO:0000256" key="4">
    <source>
        <dbReference type="ARBA" id="ARBA00022989"/>
    </source>
</evidence>
<keyword evidence="4 10" id="KW-1133">Transmembrane helix</keyword>
<comment type="similarity">
    <text evidence="9">Belongs to the G-protein coupled receptor 1 family.</text>
</comment>
<dbReference type="PROSITE" id="PS00237">
    <property type="entry name" value="G_PROTEIN_RECEP_F1_1"/>
    <property type="match status" value="1"/>
</dbReference>
<organism evidence="12 13">
    <name type="scientific">Priapulus caudatus</name>
    <name type="common">Priapulid worm</name>
    <dbReference type="NCBI Taxonomy" id="37621"/>
    <lineage>
        <taxon>Eukaryota</taxon>
        <taxon>Metazoa</taxon>
        <taxon>Ecdysozoa</taxon>
        <taxon>Scalidophora</taxon>
        <taxon>Priapulida</taxon>
        <taxon>Priapulimorpha</taxon>
        <taxon>Priapulimorphida</taxon>
        <taxon>Priapulidae</taxon>
        <taxon>Priapulus</taxon>
    </lineage>
</organism>
<dbReference type="PROSITE" id="PS50262">
    <property type="entry name" value="G_PROTEIN_RECEP_F1_2"/>
    <property type="match status" value="1"/>
</dbReference>
<accession>A0ABM1EDC8</accession>
<feature type="domain" description="G-protein coupled receptors family 1 profile" evidence="11">
    <location>
        <begin position="58"/>
        <end position="247"/>
    </location>
</feature>
<evidence type="ECO:0000256" key="6">
    <source>
        <dbReference type="ARBA" id="ARBA00023136"/>
    </source>
</evidence>
<dbReference type="InterPro" id="IPR000276">
    <property type="entry name" value="GPCR_Rhodpsn"/>
</dbReference>